<dbReference type="EMBL" id="JANAKD010000030">
    <property type="protein sequence ID" value="KAJ3498886.1"/>
    <property type="molecule type" value="Genomic_DNA"/>
</dbReference>
<accession>A0ACC1R698</accession>
<evidence type="ECO:0000313" key="2">
    <source>
        <dbReference type="Proteomes" id="UP001148737"/>
    </source>
</evidence>
<keyword evidence="2" id="KW-1185">Reference proteome</keyword>
<comment type="caution">
    <text evidence="1">The sequence shown here is derived from an EMBL/GenBank/DDBJ whole genome shotgun (WGS) entry which is preliminary data.</text>
</comment>
<gene>
    <name evidence="1" type="ORF">NLG97_g790</name>
</gene>
<name>A0ACC1R698_9HYPO</name>
<organism evidence="1 2">
    <name type="scientific">Lecanicillium saksenae</name>
    <dbReference type="NCBI Taxonomy" id="468837"/>
    <lineage>
        <taxon>Eukaryota</taxon>
        <taxon>Fungi</taxon>
        <taxon>Dikarya</taxon>
        <taxon>Ascomycota</taxon>
        <taxon>Pezizomycotina</taxon>
        <taxon>Sordariomycetes</taxon>
        <taxon>Hypocreomycetidae</taxon>
        <taxon>Hypocreales</taxon>
        <taxon>Cordycipitaceae</taxon>
        <taxon>Lecanicillium</taxon>
    </lineage>
</organism>
<sequence length="337" mass="37593">MDSDRLPPPPPSSLLPPASSHEQLMTKTRRLAVSNCRLADAPTATSGPSSESTPHDVIGTSTATRTSPGPCRSSDAQPPLTSHENYQAAPESTLGPRRFTYTPVSLSRDLGPPVHDPSLQKLPAEIMLHILGYLDVCDLLPTSRQPNVTLSSFASSTPSTGHPYTMIACHYLRSLCADPVLHQYRLKRTRLTLPPLLAMHNRLSLEDLITRSIFLTHTSVVSRKLARSLVSIRLSRRLAARPSPEALVERAVLPPECVPGMATVHVVPGLVAKRRAIERERVKDGLRRWIAAKWRGEVQEREERARHRDEVRGVGRVWRLTRFWEQVSRGEQRLAMR</sequence>
<reference evidence="1" key="1">
    <citation type="submission" date="2022-07" db="EMBL/GenBank/DDBJ databases">
        <title>Genome Sequence of Lecanicillium saksenae.</title>
        <authorList>
            <person name="Buettner E."/>
        </authorList>
    </citation>
    <scope>NUCLEOTIDE SEQUENCE</scope>
    <source>
        <strain evidence="1">VT-O1</strain>
    </source>
</reference>
<dbReference type="Proteomes" id="UP001148737">
    <property type="component" value="Unassembled WGS sequence"/>
</dbReference>
<protein>
    <submittedName>
        <fullName evidence="1">Uncharacterized protein</fullName>
    </submittedName>
</protein>
<proteinExistence type="predicted"/>
<evidence type="ECO:0000313" key="1">
    <source>
        <dbReference type="EMBL" id="KAJ3498886.1"/>
    </source>
</evidence>